<dbReference type="InterPro" id="IPR052953">
    <property type="entry name" value="Ser-rich/MCO-related"/>
</dbReference>
<keyword evidence="2" id="KW-0732">Signal</keyword>
<dbReference type="OrthoDB" id="5421909at2759"/>
<dbReference type="EMBL" id="MTYI01000111">
    <property type="protein sequence ID" value="PNP52269.1"/>
    <property type="molecule type" value="Genomic_DNA"/>
</dbReference>
<dbReference type="CDD" id="cd00920">
    <property type="entry name" value="Cupredoxin"/>
    <property type="match status" value="1"/>
</dbReference>
<sequence length="230" mass="23354">MPSIKSLLSAFALAYLANATTIKITATSDNTFDPSTIKAADGDVLEFIFEPKNHSVVAGDYRYPCSPMELGTGFFSGFFATSSGENDKVFRVEINGTDTIPFYSSQGNECAGGMVGIINPKGNQTLDDYKKRASVLARSVSPGRRPFGGEIADNDTNTSSNSTSGDGDNGKGGSGGSNGGSSNNNGKGGSSGSGSGSSGDTSSDKNGKDSGSVSLSISVGALALAFMMAI</sequence>
<gene>
    <name evidence="3" type="ORF">THARTR1_07478</name>
</gene>
<dbReference type="Gene3D" id="2.60.40.420">
    <property type="entry name" value="Cupredoxins - blue copper proteins"/>
    <property type="match status" value="1"/>
</dbReference>
<reference evidence="3 4" key="1">
    <citation type="submission" date="2017-02" db="EMBL/GenBank/DDBJ databases">
        <title>Genomes of Trichoderma spp. with biocontrol activity.</title>
        <authorList>
            <person name="Gardiner D."/>
            <person name="Kazan K."/>
            <person name="Vos C."/>
            <person name="Harvey P."/>
        </authorList>
    </citation>
    <scope>NUCLEOTIDE SEQUENCE [LARGE SCALE GENOMIC DNA]</scope>
    <source>
        <strain evidence="3 4">Tr1</strain>
    </source>
</reference>
<feature type="compositionally biased region" description="Gly residues" evidence="1">
    <location>
        <begin position="170"/>
        <end position="179"/>
    </location>
</feature>
<dbReference type="Proteomes" id="UP000236290">
    <property type="component" value="Unassembled WGS sequence"/>
</dbReference>
<proteinExistence type="predicted"/>
<name>A0A2K0U3B3_TRIHA</name>
<dbReference type="PANTHER" id="PTHR34883:SF20">
    <property type="entry name" value="PHYTOCYANIN DOMAIN-CONTAINING PROTEIN"/>
    <property type="match status" value="1"/>
</dbReference>
<comment type="caution">
    <text evidence="3">The sequence shown here is derived from an EMBL/GenBank/DDBJ whole genome shotgun (WGS) entry which is preliminary data.</text>
</comment>
<feature type="signal peptide" evidence="2">
    <location>
        <begin position="1"/>
        <end position="19"/>
    </location>
</feature>
<dbReference type="AlphaFoldDB" id="A0A2K0U3B3"/>
<dbReference type="InterPro" id="IPR008972">
    <property type="entry name" value="Cupredoxin"/>
</dbReference>
<protein>
    <recommendedName>
        <fullName evidence="5">Extracellular serine-rich protein</fullName>
    </recommendedName>
</protein>
<feature type="compositionally biased region" description="Gly residues" evidence="1">
    <location>
        <begin position="186"/>
        <end position="197"/>
    </location>
</feature>
<organism evidence="3 4">
    <name type="scientific">Trichoderma harzianum</name>
    <name type="common">Hypocrea lixii</name>
    <dbReference type="NCBI Taxonomy" id="5544"/>
    <lineage>
        <taxon>Eukaryota</taxon>
        <taxon>Fungi</taxon>
        <taxon>Dikarya</taxon>
        <taxon>Ascomycota</taxon>
        <taxon>Pezizomycotina</taxon>
        <taxon>Sordariomycetes</taxon>
        <taxon>Hypocreomycetidae</taxon>
        <taxon>Hypocreales</taxon>
        <taxon>Hypocreaceae</taxon>
        <taxon>Trichoderma</taxon>
    </lineage>
</organism>
<accession>A0A2K0U3B3</accession>
<evidence type="ECO:0000256" key="2">
    <source>
        <dbReference type="SAM" id="SignalP"/>
    </source>
</evidence>
<evidence type="ECO:0000256" key="1">
    <source>
        <dbReference type="SAM" id="MobiDB-lite"/>
    </source>
</evidence>
<dbReference type="PANTHER" id="PTHR34883">
    <property type="entry name" value="SERINE-RICH PROTEIN, PUTATIVE-RELATED-RELATED"/>
    <property type="match status" value="1"/>
</dbReference>
<feature type="chain" id="PRO_5014362934" description="Extracellular serine-rich protein" evidence="2">
    <location>
        <begin position="20"/>
        <end position="230"/>
    </location>
</feature>
<feature type="region of interest" description="Disordered" evidence="1">
    <location>
        <begin position="140"/>
        <end position="214"/>
    </location>
</feature>
<evidence type="ECO:0008006" key="5">
    <source>
        <dbReference type="Google" id="ProtNLM"/>
    </source>
</evidence>
<dbReference type="SUPFAM" id="SSF49503">
    <property type="entry name" value="Cupredoxins"/>
    <property type="match status" value="1"/>
</dbReference>
<feature type="compositionally biased region" description="Low complexity" evidence="1">
    <location>
        <begin position="154"/>
        <end position="166"/>
    </location>
</feature>
<evidence type="ECO:0000313" key="3">
    <source>
        <dbReference type="EMBL" id="PNP52269.1"/>
    </source>
</evidence>
<evidence type="ECO:0000313" key="4">
    <source>
        <dbReference type="Proteomes" id="UP000236290"/>
    </source>
</evidence>